<dbReference type="eggNOG" id="COG1952">
    <property type="taxonomic scope" value="Bacteria"/>
</dbReference>
<dbReference type="Proteomes" id="UP000008276">
    <property type="component" value="Chromosome"/>
</dbReference>
<dbReference type="Gene3D" id="3.10.420.10">
    <property type="entry name" value="SecB-like"/>
    <property type="match status" value="1"/>
</dbReference>
<dbReference type="SUPFAM" id="SSF54611">
    <property type="entry name" value="SecB-like"/>
    <property type="match status" value="1"/>
</dbReference>
<comment type="similarity">
    <text evidence="1">Belongs to the SecB family.</text>
</comment>
<dbReference type="InterPro" id="IPR035958">
    <property type="entry name" value="SecB-like_sf"/>
</dbReference>
<dbReference type="Pfam" id="PF02556">
    <property type="entry name" value="SecB"/>
    <property type="match status" value="1"/>
</dbReference>
<organism evidence="2 3">
    <name type="scientific">Thermoanaerobacter wiegelii Rt8.B1</name>
    <dbReference type="NCBI Taxonomy" id="697303"/>
    <lineage>
        <taxon>Bacteria</taxon>
        <taxon>Bacillati</taxon>
        <taxon>Bacillota</taxon>
        <taxon>Clostridia</taxon>
        <taxon>Thermoanaerobacterales</taxon>
        <taxon>Thermoanaerobacteraceae</taxon>
        <taxon>Thermoanaerobacter</taxon>
    </lineage>
</organism>
<dbReference type="AlphaFoldDB" id="G2MV55"/>
<protein>
    <recommendedName>
        <fullName evidence="4">Preprotein translocase subunit SecB</fullName>
    </recommendedName>
</protein>
<dbReference type="EMBL" id="CP002991">
    <property type="protein sequence ID" value="AEM78234.1"/>
    <property type="molecule type" value="Genomic_DNA"/>
</dbReference>
<keyword evidence="3" id="KW-1185">Reference proteome</keyword>
<reference evidence="2 3" key="1">
    <citation type="submission" date="2011-08" db="EMBL/GenBank/DDBJ databases">
        <title>Complete sequence of Thermoanaerobacter wiegelii Rt8.B1.</title>
        <authorList>
            <consortium name="US DOE Joint Genome Institute"/>
            <person name="Lucas S."/>
            <person name="Han J."/>
            <person name="Lapidus A."/>
            <person name="Cheng J.-F."/>
            <person name="Goodwin L."/>
            <person name="Pitluck S."/>
            <person name="Peters L."/>
            <person name="Mikhailova N."/>
            <person name="Zeytun A."/>
            <person name="Daligault H."/>
            <person name="Detter J.C."/>
            <person name="Han C."/>
            <person name="Tapia R."/>
            <person name="Land M."/>
            <person name="Hauser L."/>
            <person name="Kyrpides N."/>
            <person name="Ivanova N."/>
            <person name="Pagani I."/>
            <person name="Hemme C."/>
            <person name="Woyke T."/>
        </authorList>
    </citation>
    <scope>NUCLEOTIDE SEQUENCE [LARGE SCALE GENOMIC DNA]</scope>
    <source>
        <strain evidence="2 3">Rt8.B1</strain>
    </source>
</reference>
<evidence type="ECO:0000313" key="3">
    <source>
        <dbReference type="Proteomes" id="UP000008276"/>
    </source>
</evidence>
<dbReference type="KEGG" id="twi:Thewi_0792"/>
<dbReference type="RefSeq" id="WP_014062526.1">
    <property type="nucleotide sequence ID" value="NC_015958.1"/>
</dbReference>
<dbReference type="STRING" id="697303.Thewi_0792"/>
<evidence type="ECO:0000313" key="2">
    <source>
        <dbReference type="EMBL" id="AEM78234.1"/>
    </source>
</evidence>
<dbReference type="GO" id="GO:0015031">
    <property type="term" value="P:protein transport"/>
    <property type="evidence" value="ECO:0007669"/>
    <property type="project" value="InterPro"/>
</dbReference>
<evidence type="ECO:0008006" key="4">
    <source>
        <dbReference type="Google" id="ProtNLM"/>
    </source>
</evidence>
<proteinExistence type="inferred from homology"/>
<name>G2MV55_9THEO</name>
<sequence>MEDKYKEFIKNVELLSIYLSELNCKRSNDNTKFQKGININFNYSFEVEEIKEKGFNSKAIFKIIGITENVNVLEIYAEFRVLYGLKAALEIDKELIEKFVKVNLPLNIWPYARELISSMTIRMGLPPLILNTYKIV</sequence>
<evidence type="ECO:0000256" key="1">
    <source>
        <dbReference type="ARBA" id="ARBA00009990"/>
    </source>
</evidence>
<dbReference type="GO" id="GO:0051082">
    <property type="term" value="F:unfolded protein binding"/>
    <property type="evidence" value="ECO:0007669"/>
    <property type="project" value="InterPro"/>
</dbReference>
<accession>G2MV55</accession>
<dbReference type="GO" id="GO:0051262">
    <property type="term" value="P:protein tetramerization"/>
    <property type="evidence" value="ECO:0007669"/>
    <property type="project" value="InterPro"/>
</dbReference>
<dbReference type="InterPro" id="IPR003708">
    <property type="entry name" value="SecB"/>
</dbReference>
<dbReference type="HOGENOM" id="CLU_1719746_0_0_9"/>
<gene>
    <name evidence="2" type="ORF">Thewi_0792</name>
</gene>